<dbReference type="Proteomes" id="UP000182652">
    <property type="component" value="Unassembled WGS sequence"/>
</dbReference>
<dbReference type="EMBL" id="FNSN01000003">
    <property type="protein sequence ID" value="SEC13299.1"/>
    <property type="molecule type" value="Genomic_DNA"/>
</dbReference>
<dbReference type="InterPro" id="IPR029068">
    <property type="entry name" value="Glyas_Bleomycin-R_OHBP_Dase"/>
</dbReference>
<name>A0A1H4Q118_9MICC</name>
<keyword evidence="3" id="KW-1185">Reference proteome</keyword>
<organism evidence="2 3">
    <name type="scientific">Arthrobacter woluwensis</name>
    <dbReference type="NCBI Taxonomy" id="156980"/>
    <lineage>
        <taxon>Bacteria</taxon>
        <taxon>Bacillati</taxon>
        <taxon>Actinomycetota</taxon>
        <taxon>Actinomycetes</taxon>
        <taxon>Micrococcales</taxon>
        <taxon>Micrococcaceae</taxon>
        <taxon>Arthrobacter</taxon>
    </lineage>
</organism>
<dbReference type="STRING" id="156980.SAMN04489745_2151"/>
<evidence type="ECO:0000259" key="1">
    <source>
        <dbReference type="PROSITE" id="PS51819"/>
    </source>
</evidence>
<protein>
    <recommendedName>
        <fullName evidence="1">VOC domain-containing protein</fullName>
    </recommendedName>
</protein>
<dbReference type="PANTHER" id="PTHR35908">
    <property type="entry name" value="HYPOTHETICAL FUSION PROTEIN"/>
    <property type="match status" value="1"/>
</dbReference>
<dbReference type="CDD" id="cd06587">
    <property type="entry name" value="VOC"/>
    <property type="match status" value="1"/>
</dbReference>
<dbReference type="PANTHER" id="PTHR35908:SF1">
    <property type="entry name" value="CONSERVED PROTEIN"/>
    <property type="match status" value="1"/>
</dbReference>
<dbReference type="InterPro" id="IPR037523">
    <property type="entry name" value="VOC_core"/>
</dbReference>
<dbReference type="PROSITE" id="PS51819">
    <property type="entry name" value="VOC"/>
    <property type="match status" value="1"/>
</dbReference>
<dbReference type="AlphaFoldDB" id="A0A1H4Q118"/>
<reference evidence="2 3" key="1">
    <citation type="submission" date="2016-10" db="EMBL/GenBank/DDBJ databases">
        <authorList>
            <person name="de Groot N.N."/>
        </authorList>
    </citation>
    <scope>NUCLEOTIDE SEQUENCE [LARGE SCALE GENOMIC DNA]</scope>
    <source>
        <strain evidence="2 3">DSM 10495</strain>
    </source>
</reference>
<sequence length="132" mass="14640">MLVIGSVVFRVRDLTAQTAFWCAALHYVVREPPGDDFVLLHSPEGRGPNVSLDASPSERMLPPRLHLDLYAQDQAAEAVRLEALGARLVHWEGRPDDADYLIMEDPEGNRFCVIDAAEWSGWGPDPAGRMDS</sequence>
<accession>A0A1H4Q118</accession>
<proteinExistence type="predicted"/>
<dbReference type="Pfam" id="PF18029">
    <property type="entry name" value="Glyoxalase_6"/>
    <property type="match status" value="1"/>
</dbReference>
<dbReference type="SUPFAM" id="SSF54593">
    <property type="entry name" value="Glyoxalase/Bleomycin resistance protein/Dihydroxybiphenyl dioxygenase"/>
    <property type="match status" value="1"/>
</dbReference>
<dbReference type="RefSeq" id="WP_066212499.1">
    <property type="nucleotide sequence ID" value="NZ_FNSN01000003.1"/>
</dbReference>
<dbReference type="InterPro" id="IPR041581">
    <property type="entry name" value="Glyoxalase_6"/>
</dbReference>
<gene>
    <name evidence="2" type="ORF">SAMN04489745_2151</name>
</gene>
<dbReference type="Gene3D" id="3.10.180.10">
    <property type="entry name" value="2,3-Dihydroxybiphenyl 1,2-Dioxygenase, domain 1"/>
    <property type="match status" value="1"/>
</dbReference>
<evidence type="ECO:0000313" key="3">
    <source>
        <dbReference type="Proteomes" id="UP000182652"/>
    </source>
</evidence>
<evidence type="ECO:0000313" key="2">
    <source>
        <dbReference type="EMBL" id="SEC13299.1"/>
    </source>
</evidence>
<feature type="domain" description="VOC" evidence="1">
    <location>
        <begin position="3"/>
        <end position="116"/>
    </location>
</feature>